<proteinExistence type="predicted"/>
<evidence type="ECO:0000313" key="2">
    <source>
        <dbReference type="EMBL" id="CAL6095030.1"/>
    </source>
</evidence>
<organism evidence="1">
    <name type="scientific">Hexamita inflata</name>
    <dbReference type="NCBI Taxonomy" id="28002"/>
    <lineage>
        <taxon>Eukaryota</taxon>
        <taxon>Metamonada</taxon>
        <taxon>Diplomonadida</taxon>
        <taxon>Hexamitidae</taxon>
        <taxon>Hexamitinae</taxon>
        <taxon>Hexamita</taxon>
    </lineage>
</organism>
<protein>
    <submittedName>
        <fullName evidence="2">Hypothetical_protein</fullName>
    </submittedName>
</protein>
<sequence length="149" mass="17498">MPWNFQLEIVDCMKCLYVYHTHQQVNNSYQVNTDGVVHVLVQGFDYEPFDLNSLDFSPKSAKLVNCTVDLHSIKRDFDTLELLDCQVLNQVQAAPFIRKLVLRSFVDISQLYNIQCEELVISCRLNFQLQSEQIHFGEFYKIHKTTFEN</sequence>
<dbReference type="EMBL" id="CATOUU010001093">
    <property type="protein sequence ID" value="CAI9971541.1"/>
    <property type="molecule type" value="Genomic_DNA"/>
</dbReference>
<keyword evidence="3" id="KW-1185">Reference proteome</keyword>
<gene>
    <name evidence="1" type="ORF">HINF_LOCUS59186</name>
    <name evidence="2" type="ORF">HINF_LOCUS67753</name>
</gene>
<comment type="caution">
    <text evidence="1">The sequence shown here is derived from an EMBL/GenBank/DDBJ whole genome shotgun (WGS) entry which is preliminary data.</text>
</comment>
<dbReference type="EMBL" id="CAXDID020000472">
    <property type="protein sequence ID" value="CAL6095030.1"/>
    <property type="molecule type" value="Genomic_DNA"/>
</dbReference>
<evidence type="ECO:0000313" key="1">
    <source>
        <dbReference type="EMBL" id="CAI9971541.1"/>
    </source>
</evidence>
<reference evidence="1" key="1">
    <citation type="submission" date="2023-06" db="EMBL/GenBank/DDBJ databases">
        <authorList>
            <person name="Kurt Z."/>
        </authorList>
    </citation>
    <scope>NUCLEOTIDE SEQUENCE</scope>
</reference>
<name>A0AA86RCL6_9EUKA</name>
<accession>A0AA86RCL6</accession>
<evidence type="ECO:0000313" key="3">
    <source>
        <dbReference type="Proteomes" id="UP001642409"/>
    </source>
</evidence>
<dbReference type="Proteomes" id="UP001642409">
    <property type="component" value="Unassembled WGS sequence"/>
</dbReference>
<reference evidence="2 3" key="2">
    <citation type="submission" date="2024-07" db="EMBL/GenBank/DDBJ databases">
        <authorList>
            <person name="Akdeniz Z."/>
        </authorList>
    </citation>
    <scope>NUCLEOTIDE SEQUENCE [LARGE SCALE GENOMIC DNA]</scope>
</reference>
<dbReference type="AlphaFoldDB" id="A0AA86RCL6"/>